<dbReference type="Proteomes" id="UP000492821">
    <property type="component" value="Unassembled WGS sequence"/>
</dbReference>
<dbReference type="WBParaSite" id="Pan_g3986.t1">
    <property type="protein sequence ID" value="Pan_g3986.t1"/>
    <property type="gene ID" value="Pan_g3986"/>
</dbReference>
<evidence type="ECO:0000313" key="2">
    <source>
        <dbReference type="WBParaSite" id="Pan_g3986.t1"/>
    </source>
</evidence>
<name>A0A7E4VWS4_PANRE</name>
<keyword evidence="1" id="KW-1185">Reference proteome</keyword>
<accession>A0A7E4VWS4</accession>
<evidence type="ECO:0000313" key="1">
    <source>
        <dbReference type="Proteomes" id="UP000492821"/>
    </source>
</evidence>
<reference evidence="1" key="1">
    <citation type="journal article" date="2013" name="Genetics">
        <title>The draft genome and transcriptome of Panagrellus redivivus are shaped by the harsh demands of a free-living lifestyle.</title>
        <authorList>
            <person name="Srinivasan J."/>
            <person name="Dillman A.R."/>
            <person name="Macchietto M.G."/>
            <person name="Heikkinen L."/>
            <person name="Lakso M."/>
            <person name="Fracchia K.M."/>
            <person name="Antoshechkin I."/>
            <person name="Mortazavi A."/>
            <person name="Wong G."/>
            <person name="Sternberg P.W."/>
        </authorList>
    </citation>
    <scope>NUCLEOTIDE SEQUENCE [LARGE SCALE GENOMIC DNA]</scope>
    <source>
        <strain evidence="1">MT8872</strain>
    </source>
</reference>
<reference evidence="2" key="2">
    <citation type="submission" date="2020-10" db="UniProtKB">
        <authorList>
            <consortium name="WormBaseParasite"/>
        </authorList>
    </citation>
    <scope>IDENTIFICATION</scope>
</reference>
<protein>
    <submittedName>
        <fullName evidence="2">Secreted protein</fullName>
    </submittedName>
</protein>
<dbReference type="AlphaFoldDB" id="A0A7E4VWS4"/>
<proteinExistence type="predicted"/>
<sequence>MTTTRARIPLVVVAVLLATRRKADIPRPILAITRRPLPACIRRRVPNKALAHRVASTHPTLATVVVALHPASTTSSKTRSIPFIRLRSRRRTAQFHKLGPSSCPYLSMNLIQL</sequence>
<organism evidence="1 2">
    <name type="scientific">Panagrellus redivivus</name>
    <name type="common">Microworm</name>
    <dbReference type="NCBI Taxonomy" id="6233"/>
    <lineage>
        <taxon>Eukaryota</taxon>
        <taxon>Metazoa</taxon>
        <taxon>Ecdysozoa</taxon>
        <taxon>Nematoda</taxon>
        <taxon>Chromadorea</taxon>
        <taxon>Rhabditida</taxon>
        <taxon>Tylenchina</taxon>
        <taxon>Panagrolaimomorpha</taxon>
        <taxon>Panagrolaimoidea</taxon>
        <taxon>Panagrolaimidae</taxon>
        <taxon>Panagrellus</taxon>
    </lineage>
</organism>